<gene>
    <name evidence="3" type="ORF">BHV79_18025</name>
</gene>
<feature type="transmembrane region" description="Helical" evidence="2">
    <location>
        <begin position="27"/>
        <end position="46"/>
    </location>
</feature>
<dbReference type="AlphaFoldDB" id="A0A1Q6HQD3"/>
<evidence type="ECO:0000256" key="1">
    <source>
        <dbReference type="SAM" id="Coils"/>
    </source>
</evidence>
<keyword evidence="2" id="KW-0472">Membrane</keyword>
<dbReference type="Proteomes" id="UP000186549">
    <property type="component" value="Unassembled WGS sequence"/>
</dbReference>
<protein>
    <recommendedName>
        <fullName evidence="5">Cell division protein FtsL</fullName>
    </recommendedName>
</protein>
<keyword evidence="2" id="KW-1133">Transmembrane helix</keyword>
<sequence length="114" mass="13386">MATEKVKKKKGSVISSAVRGRWLSTRFFSRNWGIILALVVLVMIYITNRYQCLTAMENIQKLNKELEVIKSERIRQKSEYMNAIREKTMQKSIREAGLDLTHREQPPFKLKITK</sequence>
<dbReference type="EMBL" id="MNQU01000333">
    <property type="protein sequence ID" value="OKZ28772.1"/>
    <property type="molecule type" value="Genomic_DNA"/>
</dbReference>
<keyword evidence="1" id="KW-0175">Coiled coil</keyword>
<evidence type="ECO:0008006" key="5">
    <source>
        <dbReference type="Google" id="ProtNLM"/>
    </source>
</evidence>
<evidence type="ECO:0000313" key="4">
    <source>
        <dbReference type="Proteomes" id="UP000186549"/>
    </source>
</evidence>
<dbReference type="Pfam" id="PF19579">
    <property type="entry name" value="FtsL_2"/>
    <property type="match status" value="1"/>
</dbReference>
<evidence type="ECO:0000313" key="3">
    <source>
        <dbReference type="EMBL" id="OKZ28772.1"/>
    </source>
</evidence>
<dbReference type="InterPro" id="IPR045755">
    <property type="entry name" value="FtsL-like"/>
</dbReference>
<feature type="coiled-coil region" evidence="1">
    <location>
        <begin position="52"/>
        <end position="79"/>
    </location>
</feature>
<comment type="caution">
    <text evidence="3">The sequence shown here is derived from an EMBL/GenBank/DDBJ whole genome shotgun (WGS) entry which is preliminary data.</text>
</comment>
<keyword evidence="2" id="KW-0812">Transmembrane</keyword>
<proteinExistence type="predicted"/>
<evidence type="ECO:0000256" key="2">
    <source>
        <dbReference type="SAM" id="Phobius"/>
    </source>
</evidence>
<organism evidence="3 4">
    <name type="scientific">Bacteroides uniformis</name>
    <dbReference type="NCBI Taxonomy" id="820"/>
    <lineage>
        <taxon>Bacteria</taxon>
        <taxon>Pseudomonadati</taxon>
        <taxon>Bacteroidota</taxon>
        <taxon>Bacteroidia</taxon>
        <taxon>Bacteroidales</taxon>
        <taxon>Bacteroidaceae</taxon>
        <taxon>Bacteroides</taxon>
    </lineage>
</organism>
<accession>A0A1Q6HQD3</accession>
<name>A0A1Q6HQD3_BACUN</name>
<reference evidence="3 4" key="1">
    <citation type="journal article" date="2016" name="Nat. Biotechnol.">
        <title>Measurement of bacterial replication rates in microbial communities.</title>
        <authorList>
            <person name="Brown C.T."/>
            <person name="Olm M.R."/>
            <person name="Thomas B.C."/>
            <person name="Banfield J.F."/>
        </authorList>
    </citation>
    <scope>NUCLEOTIDE SEQUENCE [LARGE SCALE GENOMIC DNA]</scope>
    <source>
        <strain evidence="3">45_41</strain>
    </source>
</reference>